<evidence type="ECO:0000256" key="3">
    <source>
        <dbReference type="ARBA" id="ARBA00022692"/>
    </source>
</evidence>
<dbReference type="PANTHER" id="PTHR32322">
    <property type="entry name" value="INNER MEMBRANE TRANSPORTER"/>
    <property type="match status" value="1"/>
</dbReference>
<keyword evidence="4 6" id="KW-1133">Transmembrane helix</keyword>
<name>A0A928VVW8_9CYAN</name>
<evidence type="ECO:0000313" key="9">
    <source>
        <dbReference type="Proteomes" id="UP000621799"/>
    </source>
</evidence>
<keyword evidence="9" id="KW-1185">Reference proteome</keyword>
<dbReference type="InterPro" id="IPR000620">
    <property type="entry name" value="EamA_dom"/>
</dbReference>
<evidence type="ECO:0000313" key="8">
    <source>
        <dbReference type="EMBL" id="MBE9041314.1"/>
    </source>
</evidence>
<dbReference type="AlphaFoldDB" id="A0A928VVW8"/>
<evidence type="ECO:0000256" key="4">
    <source>
        <dbReference type="ARBA" id="ARBA00022989"/>
    </source>
</evidence>
<organism evidence="8 9">
    <name type="scientific">Zarconia navalis LEGE 11467</name>
    <dbReference type="NCBI Taxonomy" id="1828826"/>
    <lineage>
        <taxon>Bacteria</taxon>
        <taxon>Bacillati</taxon>
        <taxon>Cyanobacteriota</taxon>
        <taxon>Cyanophyceae</taxon>
        <taxon>Oscillatoriophycideae</taxon>
        <taxon>Oscillatoriales</taxon>
        <taxon>Oscillatoriales incertae sedis</taxon>
        <taxon>Zarconia</taxon>
        <taxon>Zarconia navalis</taxon>
    </lineage>
</organism>
<keyword evidence="3 6" id="KW-0812">Transmembrane</keyword>
<evidence type="ECO:0000259" key="7">
    <source>
        <dbReference type="Pfam" id="PF00892"/>
    </source>
</evidence>
<dbReference type="InterPro" id="IPR037185">
    <property type="entry name" value="EmrE-like"/>
</dbReference>
<proteinExistence type="inferred from homology"/>
<dbReference type="EMBL" id="JADEXN010000178">
    <property type="protein sequence ID" value="MBE9041314.1"/>
    <property type="molecule type" value="Genomic_DNA"/>
</dbReference>
<reference evidence="8" key="1">
    <citation type="submission" date="2020-10" db="EMBL/GenBank/DDBJ databases">
        <authorList>
            <person name="Castelo-Branco R."/>
            <person name="Eusebio N."/>
            <person name="Adriana R."/>
            <person name="Vieira A."/>
            <person name="Brugerolle De Fraissinette N."/>
            <person name="Rezende De Castro R."/>
            <person name="Schneider M.P."/>
            <person name="Vasconcelos V."/>
            <person name="Leao P.N."/>
        </authorList>
    </citation>
    <scope>NUCLEOTIDE SEQUENCE</scope>
    <source>
        <strain evidence="8">LEGE 11467</strain>
    </source>
</reference>
<protein>
    <submittedName>
        <fullName evidence="8">DMT family transporter</fullName>
    </submittedName>
</protein>
<dbReference type="Pfam" id="PF00892">
    <property type="entry name" value="EamA"/>
    <property type="match status" value="1"/>
</dbReference>
<keyword evidence="5 6" id="KW-0472">Membrane</keyword>
<evidence type="ECO:0000256" key="6">
    <source>
        <dbReference type="SAM" id="Phobius"/>
    </source>
</evidence>
<feature type="domain" description="EamA" evidence="7">
    <location>
        <begin position="4"/>
        <end position="77"/>
    </location>
</feature>
<comment type="caution">
    <text evidence="8">The sequence shown here is derived from an EMBL/GenBank/DDBJ whole genome shotgun (WGS) entry which is preliminary data.</text>
</comment>
<sequence>IDFWGWCALLYSTVFGSAIAYGLFFYFASRGNLVNLSSLTFMTPVFALFFGNLFLSEVLTPLQWSGAAIALVSVWTIENSSSSESIEIDDFDRNTADI</sequence>
<evidence type="ECO:0000256" key="5">
    <source>
        <dbReference type="ARBA" id="ARBA00023136"/>
    </source>
</evidence>
<comment type="subcellular location">
    <subcellularLocation>
        <location evidence="1">Membrane</location>
        <topology evidence="1">Multi-pass membrane protein</topology>
    </subcellularLocation>
</comment>
<dbReference type="PANTHER" id="PTHR32322:SF2">
    <property type="entry name" value="EAMA DOMAIN-CONTAINING PROTEIN"/>
    <property type="match status" value="1"/>
</dbReference>
<accession>A0A928VVW8</accession>
<evidence type="ECO:0000256" key="2">
    <source>
        <dbReference type="ARBA" id="ARBA00007362"/>
    </source>
</evidence>
<gene>
    <name evidence="8" type="ORF">IQ235_11035</name>
</gene>
<dbReference type="SUPFAM" id="SSF103481">
    <property type="entry name" value="Multidrug resistance efflux transporter EmrE"/>
    <property type="match status" value="1"/>
</dbReference>
<dbReference type="GO" id="GO:0016020">
    <property type="term" value="C:membrane"/>
    <property type="evidence" value="ECO:0007669"/>
    <property type="project" value="UniProtKB-SubCell"/>
</dbReference>
<dbReference type="RefSeq" id="WP_264321529.1">
    <property type="nucleotide sequence ID" value="NZ_JADEXN010000178.1"/>
</dbReference>
<feature type="transmembrane region" description="Helical" evidence="6">
    <location>
        <begin position="6"/>
        <end position="26"/>
    </location>
</feature>
<feature type="transmembrane region" description="Helical" evidence="6">
    <location>
        <begin position="33"/>
        <end position="55"/>
    </location>
</feature>
<comment type="similarity">
    <text evidence="2">Belongs to the EamA transporter family.</text>
</comment>
<feature type="non-terminal residue" evidence="8">
    <location>
        <position position="1"/>
    </location>
</feature>
<evidence type="ECO:0000256" key="1">
    <source>
        <dbReference type="ARBA" id="ARBA00004141"/>
    </source>
</evidence>
<dbReference type="InterPro" id="IPR050638">
    <property type="entry name" value="AA-Vitamin_Transporters"/>
</dbReference>
<dbReference type="Proteomes" id="UP000621799">
    <property type="component" value="Unassembled WGS sequence"/>
</dbReference>